<comment type="similarity">
    <text evidence="2 6">Belongs to the dTDP-4-dehydrorhamnose reductase family.</text>
</comment>
<reference evidence="8 9" key="1">
    <citation type="submission" date="2019-03" db="EMBL/GenBank/DDBJ databases">
        <title>Draft genome of Massilia hortus sp. nov., a novel bacterial species of the Oxalobacteraceae family.</title>
        <authorList>
            <person name="Peta V."/>
            <person name="Raths R."/>
            <person name="Bucking H."/>
        </authorList>
    </citation>
    <scope>NUCLEOTIDE SEQUENCE [LARGE SCALE GENOMIC DNA]</scope>
    <source>
        <strain evidence="8 9">ONC3</strain>
    </source>
</reference>
<name>A0A4Y9T5V4_9BURK</name>
<organism evidence="8 9">
    <name type="scientific">Massilia horti</name>
    <dbReference type="NCBI Taxonomy" id="2562153"/>
    <lineage>
        <taxon>Bacteria</taxon>
        <taxon>Pseudomonadati</taxon>
        <taxon>Pseudomonadota</taxon>
        <taxon>Betaproteobacteria</taxon>
        <taxon>Burkholderiales</taxon>
        <taxon>Oxalobacteraceae</taxon>
        <taxon>Telluria group</taxon>
        <taxon>Massilia</taxon>
    </lineage>
</organism>
<dbReference type="Gene3D" id="3.40.50.720">
    <property type="entry name" value="NAD(P)-binding Rossmann-like Domain"/>
    <property type="match status" value="1"/>
</dbReference>
<protein>
    <recommendedName>
        <fullName evidence="4 6">dTDP-4-dehydrorhamnose reductase</fullName>
        <ecNumber evidence="3 6">1.1.1.133</ecNumber>
    </recommendedName>
</protein>
<dbReference type="UniPathway" id="UPA00124"/>
<dbReference type="CDD" id="cd05254">
    <property type="entry name" value="dTDP_HR_like_SDR_e"/>
    <property type="match status" value="1"/>
</dbReference>
<dbReference type="NCBIfam" id="TIGR01214">
    <property type="entry name" value="rmlD"/>
    <property type="match status" value="1"/>
</dbReference>
<dbReference type="Gene3D" id="3.90.25.10">
    <property type="entry name" value="UDP-galactose 4-epimerase, domain 1"/>
    <property type="match status" value="1"/>
</dbReference>
<evidence type="ECO:0000256" key="4">
    <source>
        <dbReference type="ARBA" id="ARBA00017099"/>
    </source>
</evidence>
<evidence type="ECO:0000313" key="9">
    <source>
        <dbReference type="Proteomes" id="UP000297258"/>
    </source>
</evidence>
<evidence type="ECO:0000256" key="5">
    <source>
        <dbReference type="ARBA" id="ARBA00048200"/>
    </source>
</evidence>
<evidence type="ECO:0000256" key="3">
    <source>
        <dbReference type="ARBA" id="ARBA00012929"/>
    </source>
</evidence>
<gene>
    <name evidence="8" type="primary">rfbD</name>
    <name evidence="8" type="ORF">E4O92_04855</name>
</gene>
<feature type="domain" description="RmlD-like substrate binding" evidence="7">
    <location>
        <begin position="1"/>
        <end position="284"/>
    </location>
</feature>
<dbReference type="GO" id="GO:0019305">
    <property type="term" value="P:dTDP-rhamnose biosynthetic process"/>
    <property type="evidence" value="ECO:0007669"/>
    <property type="project" value="UniProtKB-UniPathway"/>
</dbReference>
<dbReference type="PANTHER" id="PTHR10491:SF4">
    <property type="entry name" value="METHIONINE ADENOSYLTRANSFERASE 2 SUBUNIT BETA"/>
    <property type="match status" value="1"/>
</dbReference>
<dbReference type="GO" id="GO:0005829">
    <property type="term" value="C:cytosol"/>
    <property type="evidence" value="ECO:0007669"/>
    <property type="project" value="TreeGrafter"/>
</dbReference>
<keyword evidence="9" id="KW-1185">Reference proteome</keyword>
<comment type="caution">
    <text evidence="8">The sequence shown here is derived from an EMBL/GenBank/DDBJ whole genome shotgun (WGS) entry which is preliminary data.</text>
</comment>
<dbReference type="Pfam" id="PF04321">
    <property type="entry name" value="RmlD_sub_bind"/>
    <property type="match status" value="1"/>
</dbReference>
<dbReference type="RefSeq" id="WP_135188623.1">
    <property type="nucleotide sequence ID" value="NZ_SPUM01000031.1"/>
</dbReference>
<dbReference type="PANTHER" id="PTHR10491">
    <property type="entry name" value="DTDP-4-DEHYDRORHAMNOSE REDUCTASE"/>
    <property type="match status" value="1"/>
</dbReference>
<dbReference type="GO" id="GO:0008831">
    <property type="term" value="F:dTDP-4-dehydrorhamnose reductase activity"/>
    <property type="evidence" value="ECO:0007669"/>
    <property type="project" value="UniProtKB-EC"/>
</dbReference>
<dbReference type="FunFam" id="3.40.50.720:FF:000159">
    <property type="entry name" value="dTDP-4-dehydrorhamnose reductase"/>
    <property type="match status" value="1"/>
</dbReference>
<comment type="catalytic activity">
    <reaction evidence="5 6">
        <text>dTDP-beta-L-rhamnose + NADP(+) = dTDP-4-dehydro-beta-L-rhamnose + NADPH + H(+)</text>
        <dbReference type="Rhea" id="RHEA:21796"/>
        <dbReference type="ChEBI" id="CHEBI:15378"/>
        <dbReference type="ChEBI" id="CHEBI:57510"/>
        <dbReference type="ChEBI" id="CHEBI:57783"/>
        <dbReference type="ChEBI" id="CHEBI:58349"/>
        <dbReference type="ChEBI" id="CHEBI:62830"/>
        <dbReference type="EC" id="1.1.1.133"/>
    </reaction>
</comment>
<accession>A0A4Y9T5V4</accession>
<comment type="pathway">
    <text evidence="1 6">Carbohydrate biosynthesis; dTDP-L-rhamnose biosynthesis.</text>
</comment>
<dbReference type="InterPro" id="IPR005913">
    <property type="entry name" value="dTDP_dehydrorham_reduct"/>
</dbReference>
<evidence type="ECO:0000259" key="7">
    <source>
        <dbReference type="Pfam" id="PF04321"/>
    </source>
</evidence>
<comment type="cofactor">
    <cofactor evidence="6">
        <name>Mg(2+)</name>
        <dbReference type="ChEBI" id="CHEBI:18420"/>
    </cofactor>
    <text evidence="6">Binds 1 Mg(2+) ion per monomer.</text>
</comment>
<evidence type="ECO:0000313" key="8">
    <source>
        <dbReference type="EMBL" id="TFW33988.1"/>
    </source>
</evidence>
<comment type="function">
    <text evidence="6">Catalyzes the reduction of dTDP-6-deoxy-L-lyxo-4-hexulose to yield dTDP-L-rhamnose.</text>
</comment>
<dbReference type="EC" id="1.1.1.133" evidence="3 6"/>
<sequence>MRILLLGARGQVGYELERCLQGLGTVVALDRTHMDLADLDRVREAVRAVRPGLIVNAAAYTGVDMAESEPELARRINAEAPAVMAEEARRLGAAMVQYSTDYVFDGSKDGPYVETDAPAPLNVYGHTKLLGEQAVADAAIAHLILRTSWVYGMRGHNFLRTMLRLAAERGEVRVVSDQHGAPNWSRTVAQTTADILTQAEAGGPSWWEENSGLYHLSCHGQTTWSDFAQEIFAATDTPCRVAPIATQDYPTAARRPRNSQLDSSLVRSRFCRIPHWQEALRLCLK</sequence>
<dbReference type="Proteomes" id="UP000297258">
    <property type="component" value="Unassembled WGS sequence"/>
</dbReference>
<dbReference type="InterPro" id="IPR036291">
    <property type="entry name" value="NAD(P)-bd_dom_sf"/>
</dbReference>
<dbReference type="InterPro" id="IPR029903">
    <property type="entry name" value="RmlD-like-bd"/>
</dbReference>
<evidence type="ECO:0000256" key="6">
    <source>
        <dbReference type="RuleBase" id="RU364082"/>
    </source>
</evidence>
<dbReference type="AlphaFoldDB" id="A0A4Y9T5V4"/>
<dbReference type="EMBL" id="SPUM01000031">
    <property type="protein sequence ID" value="TFW33988.1"/>
    <property type="molecule type" value="Genomic_DNA"/>
</dbReference>
<evidence type="ECO:0000256" key="1">
    <source>
        <dbReference type="ARBA" id="ARBA00004781"/>
    </source>
</evidence>
<keyword evidence="6" id="KW-0521">NADP</keyword>
<dbReference type="SUPFAM" id="SSF51735">
    <property type="entry name" value="NAD(P)-binding Rossmann-fold domains"/>
    <property type="match status" value="1"/>
</dbReference>
<proteinExistence type="inferred from homology"/>
<dbReference type="OrthoDB" id="9803892at2"/>
<keyword evidence="6 8" id="KW-0560">Oxidoreductase</keyword>
<evidence type="ECO:0000256" key="2">
    <source>
        <dbReference type="ARBA" id="ARBA00010944"/>
    </source>
</evidence>